<gene>
    <name evidence="6" type="ORF">JKG68_07140</name>
</gene>
<evidence type="ECO:0000313" key="7">
    <source>
        <dbReference type="Proteomes" id="UP000605848"/>
    </source>
</evidence>
<dbReference type="InterPro" id="IPR016032">
    <property type="entry name" value="Sig_transdc_resp-reg_C-effctor"/>
</dbReference>
<evidence type="ECO:0000256" key="1">
    <source>
        <dbReference type="ARBA" id="ARBA00022553"/>
    </source>
</evidence>
<dbReference type="SMART" id="SM00448">
    <property type="entry name" value="REC"/>
    <property type="match status" value="1"/>
</dbReference>
<comment type="caution">
    <text evidence="3">Lacks conserved residue(s) required for the propagation of feature annotation.</text>
</comment>
<dbReference type="GO" id="GO:0000160">
    <property type="term" value="P:phosphorelay signal transduction system"/>
    <property type="evidence" value="ECO:0007669"/>
    <property type="project" value="InterPro"/>
</dbReference>
<dbReference type="SUPFAM" id="SSF52172">
    <property type="entry name" value="CheY-like"/>
    <property type="match status" value="1"/>
</dbReference>
<dbReference type="GO" id="GO:0006355">
    <property type="term" value="P:regulation of DNA-templated transcription"/>
    <property type="evidence" value="ECO:0007669"/>
    <property type="project" value="InterPro"/>
</dbReference>
<dbReference type="PROSITE" id="PS50110">
    <property type="entry name" value="RESPONSE_REGULATORY"/>
    <property type="match status" value="1"/>
</dbReference>
<keyword evidence="2" id="KW-0238">DNA-binding</keyword>
<protein>
    <submittedName>
        <fullName evidence="6">Response regulator transcription factor</fullName>
    </submittedName>
</protein>
<dbReference type="InterPro" id="IPR058245">
    <property type="entry name" value="NreC/VraR/RcsB-like_REC"/>
</dbReference>
<evidence type="ECO:0000313" key="6">
    <source>
        <dbReference type="EMBL" id="MBL0403733.1"/>
    </source>
</evidence>
<dbReference type="InterPro" id="IPR001789">
    <property type="entry name" value="Sig_transdc_resp-reg_receiver"/>
</dbReference>
<dbReference type="Pfam" id="PF00196">
    <property type="entry name" value="GerE"/>
    <property type="match status" value="1"/>
</dbReference>
<feature type="domain" description="Response regulatory" evidence="5">
    <location>
        <begin position="7"/>
        <end position="124"/>
    </location>
</feature>
<dbReference type="PRINTS" id="PR00038">
    <property type="entry name" value="HTHLUXR"/>
</dbReference>
<organism evidence="6 7">
    <name type="scientific">Microvirga aerilata</name>
    <dbReference type="NCBI Taxonomy" id="670292"/>
    <lineage>
        <taxon>Bacteria</taxon>
        <taxon>Pseudomonadati</taxon>
        <taxon>Pseudomonadota</taxon>
        <taxon>Alphaproteobacteria</taxon>
        <taxon>Hyphomicrobiales</taxon>
        <taxon>Methylobacteriaceae</taxon>
        <taxon>Microvirga</taxon>
    </lineage>
</organism>
<dbReference type="Proteomes" id="UP000605848">
    <property type="component" value="Unassembled WGS sequence"/>
</dbReference>
<dbReference type="Gene3D" id="3.40.50.2300">
    <property type="match status" value="1"/>
</dbReference>
<dbReference type="InterPro" id="IPR011006">
    <property type="entry name" value="CheY-like_superfamily"/>
</dbReference>
<reference evidence="6" key="1">
    <citation type="submission" date="2021-01" db="EMBL/GenBank/DDBJ databases">
        <title>Microvirga sp.</title>
        <authorList>
            <person name="Kim M.K."/>
        </authorList>
    </citation>
    <scope>NUCLEOTIDE SEQUENCE</scope>
    <source>
        <strain evidence="6">5420S-16</strain>
    </source>
</reference>
<dbReference type="AlphaFoldDB" id="A0A936ZFU7"/>
<proteinExistence type="predicted"/>
<dbReference type="GO" id="GO:0003677">
    <property type="term" value="F:DNA binding"/>
    <property type="evidence" value="ECO:0007669"/>
    <property type="project" value="UniProtKB-KW"/>
</dbReference>
<dbReference type="SMART" id="SM00421">
    <property type="entry name" value="HTH_LUXR"/>
    <property type="match status" value="1"/>
</dbReference>
<comment type="caution">
    <text evidence="6">The sequence shown here is derived from an EMBL/GenBank/DDBJ whole genome shotgun (WGS) entry which is preliminary data.</text>
</comment>
<dbReference type="CDD" id="cd17535">
    <property type="entry name" value="REC_NarL-like"/>
    <property type="match status" value="1"/>
</dbReference>
<sequence length="225" mass="24262">MDKPRRAALIADPDEYFRLAVETILTTRLGFSVVYHATTLDEAFDHLIRQPHTWLSVFELNLPGVQGASSLTGVRDCFPGVLVAVVSTSVRRHDILMALDAGAHGYVPKNESPNELTLALKMIVDGRIYVPPSIVSTASLATEGPVLSAKPSKTSVPDDLTPRQREVLELLLKGKSNKEIARTLSLGEGTIKVHMAGLFRALGVNTRAAAAAAGAQQFHLRESGM</sequence>
<dbReference type="PROSITE" id="PS50043">
    <property type="entry name" value="HTH_LUXR_2"/>
    <property type="match status" value="1"/>
</dbReference>
<dbReference type="CDD" id="cd06170">
    <property type="entry name" value="LuxR_C_like"/>
    <property type="match status" value="1"/>
</dbReference>
<evidence type="ECO:0000259" key="5">
    <source>
        <dbReference type="PROSITE" id="PS50110"/>
    </source>
</evidence>
<evidence type="ECO:0000256" key="3">
    <source>
        <dbReference type="PROSITE-ProRule" id="PRU00169"/>
    </source>
</evidence>
<evidence type="ECO:0000259" key="4">
    <source>
        <dbReference type="PROSITE" id="PS50043"/>
    </source>
</evidence>
<dbReference type="EMBL" id="JAEQMY010000007">
    <property type="protein sequence ID" value="MBL0403733.1"/>
    <property type="molecule type" value="Genomic_DNA"/>
</dbReference>
<dbReference type="PANTHER" id="PTHR45566">
    <property type="entry name" value="HTH-TYPE TRANSCRIPTIONAL REGULATOR YHJB-RELATED"/>
    <property type="match status" value="1"/>
</dbReference>
<keyword evidence="1" id="KW-0597">Phosphoprotein</keyword>
<dbReference type="PANTHER" id="PTHR45566:SF2">
    <property type="entry name" value="NARL SUBFAMILY"/>
    <property type="match status" value="1"/>
</dbReference>
<dbReference type="SUPFAM" id="SSF46894">
    <property type="entry name" value="C-terminal effector domain of the bipartite response regulators"/>
    <property type="match status" value="1"/>
</dbReference>
<name>A0A936ZFU7_9HYPH</name>
<dbReference type="Pfam" id="PF00072">
    <property type="entry name" value="Response_reg"/>
    <property type="match status" value="1"/>
</dbReference>
<feature type="domain" description="HTH luxR-type" evidence="4">
    <location>
        <begin position="153"/>
        <end position="218"/>
    </location>
</feature>
<dbReference type="InterPro" id="IPR051015">
    <property type="entry name" value="EvgA-like"/>
</dbReference>
<dbReference type="InterPro" id="IPR000792">
    <property type="entry name" value="Tscrpt_reg_LuxR_C"/>
</dbReference>
<evidence type="ECO:0000256" key="2">
    <source>
        <dbReference type="ARBA" id="ARBA00023125"/>
    </source>
</evidence>
<accession>A0A936ZFU7</accession>
<dbReference type="RefSeq" id="WP_202057418.1">
    <property type="nucleotide sequence ID" value="NZ_JAEQMY010000007.1"/>
</dbReference>
<keyword evidence="7" id="KW-1185">Reference proteome</keyword>